<dbReference type="AlphaFoldDB" id="A0A2H4ZNN7"/>
<evidence type="ECO:0000256" key="6">
    <source>
        <dbReference type="ARBA" id="ARBA00022679"/>
    </source>
</evidence>
<comment type="cofactor">
    <cofactor evidence="1 12">
        <name>pyridoxal 5'-phosphate</name>
        <dbReference type="ChEBI" id="CHEBI:597326"/>
    </cofactor>
</comment>
<comment type="similarity">
    <text evidence="3">Belongs to the class-II pyridoxal-phosphate-dependent aminotransferase family. BioF subfamily.</text>
</comment>
<dbReference type="PROSITE" id="PS00599">
    <property type="entry name" value="AA_TRANSFER_CLASS_2"/>
    <property type="match status" value="1"/>
</dbReference>
<sequence length="396" mass="43494">MNNSMSNDNTKIRSLQHQLYHKLTTIPNERRRTLHGLNPRTSTTFQRSSSFEQLLDLASNDYLSLSRHPNVQNAALIAMRYNGVGAGASRLVSGTRSLHFELECTLAHWLGRKKVLLFPSGFQANLAAVQALADRHTIVLADKLIHYSLLAGIRCSGAILKRFDHNNLVDLEYKLKTIRSESTGRPLLVISESLFSMEGTSPNIPDLICICKTYKSRLLIDEAHAIGILGLGGRGLSYGLSGVDIISGTFGKAFGSSGGFLATNDLIGNWLLQTSGAFRYSTALAPPLVAAALAALELIQSNPFWGEDLCKRSISWRNKLEQAGWPRPQGIGPIIPLLIGDDHQTLFLKEKLEGIGLSCPAIRPPTVPNAKSRLRFVLSRNIPTNILSRLIKNLVR</sequence>
<keyword evidence="14" id="KW-0934">Plastid</keyword>
<comment type="catalytic activity">
    <reaction evidence="11">
        <text>6-carboxyhexanoyl-[ACP] + L-alanine + H(+) = (8S)-8-amino-7-oxononanoate + holo-[ACP] + CO2</text>
        <dbReference type="Rhea" id="RHEA:42288"/>
        <dbReference type="Rhea" id="RHEA-COMP:9685"/>
        <dbReference type="Rhea" id="RHEA-COMP:9955"/>
        <dbReference type="ChEBI" id="CHEBI:15378"/>
        <dbReference type="ChEBI" id="CHEBI:16526"/>
        <dbReference type="ChEBI" id="CHEBI:57972"/>
        <dbReference type="ChEBI" id="CHEBI:64479"/>
        <dbReference type="ChEBI" id="CHEBI:78846"/>
        <dbReference type="ChEBI" id="CHEBI:149468"/>
        <dbReference type="EC" id="2.3.1.47"/>
    </reaction>
</comment>
<evidence type="ECO:0000256" key="4">
    <source>
        <dbReference type="ARBA" id="ARBA00011738"/>
    </source>
</evidence>
<evidence type="ECO:0000256" key="2">
    <source>
        <dbReference type="ARBA" id="ARBA00004746"/>
    </source>
</evidence>
<evidence type="ECO:0000256" key="12">
    <source>
        <dbReference type="RuleBase" id="RU003693"/>
    </source>
</evidence>
<protein>
    <recommendedName>
        <fullName evidence="5">8-amino-7-oxononanoate synthase</fullName>
        <ecNumber evidence="5">2.3.1.47</ecNumber>
    </recommendedName>
    <alternativeName>
        <fullName evidence="9">7-keto-8-amino-pelargonic acid synthase</fullName>
    </alternativeName>
    <alternativeName>
        <fullName evidence="10">8-amino-7-ketopelargonate synthase</fullName>
    </alternativeName>
</protein>
<geneLocation type="plastid" evidence="14"/>
<evidence type="ECO:0000256" key="10">
    <source>
        <dbReference type="ARBA" id="ARBA00033381"/>
    </source>
</evidence>
<dbReference type="PANTHER" id="PTHR13693">
    <property type="entry name" value="CLASS II AMINOTRANSFERASE/8-AMINO-7-OXONONANOATE SYNTHASE"/>
    <property type="match status" value="1"/>
</dbReference>
<proteinExistence type="inferred from homology"/>
<evidence type="ECO:0000256" key="1">
    <source>
        <dbReference type="ARBA" id="ARBA00001933"/>
    </source>
</evidence>
<evidence type="ECO:0000256" key="8">
    <source>
        <dbReference type="ARBA" id="ARBA00022898"/>
    </source>
</evidence>
<dbReference type="EMBL" id="MG264610">
    <property type="protein sequence ID" value="AUG32155.1"/>
    <property type="molecule type" value="Genomic_DNA"/>
</dbReference>
<keyword evidence="7" id="KW-0093">Biotin biosynthesis</keyword>
<dbReference type="InterPro" id="IPR015421">
    <property type="entry name" value="PyrdxlP-dep_Trfase_major"/>
</dbReference>
<evidence type="ECO:0000256" key="7">
    <source>
        <dbReference type="ARBA" id="ARBA00022756"/>
    </source>
</evidence>
<dbReference type="GO" id="GO:0008710">
    <property type="term" value="F:8-amino-7-oxononanoate synthase activity"/>
    <property type="evidence" value="ECO:0007669"/>
    <property type="project" value="UniProtKB-EC"/>
</dbReference>
<dbReference type="EC" id="2.3.1.47" evidence="5"/>
<reference evidence="14" key="1">
    <citation type="submission" date="2017-10" db="EMBL/GenBank/DDBJ databases">
        <title>Paulinella longichromatophora chromatophore genome.</title>
        <authorList>
            <person name="Lhee D."/>
            <person name="Yoon H.S."/>
        </authorList>
    </citation>
    <scope>NUCLEOTIDE SEQUENCE</scope>
</reference>
<dbReference type="InterPro" id="IPR015424">
    <property type="entry name" value="PyrdxlP-dep_Trfase"/>
</dbReference>
<evidence type="ECO:0000256" key="5">
    <source>
        <dbReference type="ARBA" id="ARBA00013187"/>
    </source>
</evidence>
<evidence type="ECO:0000313" key="14">
    <source>
        <dbReference type="EMBL" id="AUG32155.1"/>
    </source>
</evidence>
<dbReference type="GO" id="GO:0009102">
    <property type="term" value="P:biotin biosynthetic process"/>
    <property type="evidence" value="ECO:0007669"/>
    <property type="project" value="UniProtKB-KW"/>
</dbReference>
<dbReference type="InterPro" id="IPR001917">
    <property type="entry name" value="Aminotrans_II_pyridoxalP_BS"/>
</dbReference>
<dbReference type="SUPFAM" id="SSF53383">
    <property type="entry name" value="PLP-dependent transferases"/>
    <property type="match status" value="1"/>
</dbReference>
<dbReference type="InterPro" id="IPR015422">
    <property type="entry name" value="PyrdxlP-dep_Trfase_small"/>
</dbReference>
<keyword evidence="6" id="KW-0808">Transferase</keyword>
<evidence type="ECO:0000259" key="13">
    <source>
        <dbReference type="Pfam" id="PF00155"/>
    </source>
</evidence>
<evidence type="ECO:0000256" key="9">
    <source>
        <dbReference type="ARBA" id="ARBA00032610"/>
    </source>
</evidence>
<evidence type="ECO:0000256" key="11">
    <source>
        <dbReference type="ARBA" id="ARBA00047715"/>
    </source>
</evidence>
<keyword evidence="8 12" id="KW-0663">Pyridoxal phosphate</keyword>
<dbReference type="Gene3D" id="3.40.640.10">
    <property type="entry name" value="Type I PLP-dependent aspartate aminotransferase-like (Major domain)"/>
    <property type="match status" value="1"/>
</dbReference>
<dbReference type="Pfam" id="PF00155">
    <property type="entry name" value="Aminotran_1_2"/>
    <property type="match status" value="1"/>
</dbReference>
<comment type="subunit">
    <text evidence="4">Homodimer.</text>
</comment>
<gene>
    <name evidence="14" type="primary">bioF</name>
    <name evidence="14" type="ORF">PLO_148</name>
</gene>
<evidence type="ECO:0000256" key="3">
    <source>
        <dbReference type="ARBA" id="ARBA00010008"/>
    </source>
</evidence>
<dbReference type="PANTHER" id="PTHR13693:SF100">
    <property type="entry name" value="8-AMINO-7-OXONONANOATE SYNTHASE"/>
    <property type="match status" value="1"/>
</dbReference>
<comment type="pathway">
    <text evidence="2">Cofactor biosynthesis; biotin biosynthesis.</text>
</comment>
<feature type="domain" description="Aminotransferase class I/classII large" evidence="13">
    <location>
        <begin position="53"/>
        <end position="378"/>
    </location>
</feature>
<accession>A0A2H4ZNN7</accession>
<dbReference type="InterPro" id="IPR004839">
    <property type="entry name" value="Aminotransferase_I/II_large"/>
</dbReference>
<dbReference type="GO" id="GO:0030170">
    <property type="term" value="F:pyridoxal phosphate binding"/>
    <property type="evidence" value="ECO:0007669"/>
    <property type="project" value="InterPro"/>
</dbReference>
<dbReference type="Gene3D" id="3.90.1150.10">
    <property type="entry name" value="Aspartate Aminotransferase, domain 1"/>
    <property type="match status" value="1"/>
</dbReference>
<name>A0A2H4ZNN7_9EUKA</name>
<organism evidence="14">
    <name type="scientific">Paulinella longichromatophora</name>
    <dbReference type="NCBI Taxonomy" id="1708747"/>
    <lineage>
        <taxon>Eukaryota</taxon>
        <taxon>Sar</taxon>
        <taxon>Rhizaria</taxon>
        <taxon>Cercozoa</taxon>
        <taxon>Imbricatea</taxon>
        <taxon>Silicofilosea</taxon>
        <taxon>Euglyphida</taxon>
        <taxon>Paulinellidae</taxon>
        <taxon>Paulinella</taxon>
    </lineage>
</organism>
<dbReference type="InterPro" id="IPR050087">
    <property type="entry name" value="AON_synthase_class-II"/>
</dbReference>